<dbReference type="Pfam" id="PF16921">
    <property type="entry name" value="Tex_YqgF"/>
    <property type="match status" value="1"/>
</dbReference>
<dbReference type="InterPro" id="IPR023319">
    <property type="entry name" value="Tex-like_HTH_dom_sf"/>
</dbReference>
<dbReference type="InterPro" id="IPR044146">
    <property type="entry name" value="S1_Tex"/>
</dbReference>
<dbReference type="CDD" id="cd05685">
    <property type="entry name" value="S1_Tex"/>
    <property type="match status" value="1"/>
</dbReference>
<dbReference type="OrthoDB" id="9804714at2"/>
<dbReference type="InterPro" id="IPR032639">
    <property type="entry name" value="Tex_YqgF"/>
</dbReference>
<dbReference type="Gene3D" id="1.10.3500.10">
    <property type="entry name" value="Tex N-terminal region-like"/>
    <property type="match status" value="1"/>
</dbReference>
<reference evidence="2 3" key="1">
    <citation type="journal article" date="2012" name="J. Bacteriol.">
        <title>Genome Sequence of Fibrella aestuarina BUZ 2T, a Filamentous Marine Bacterium.</title>
        <authorList>
            <person name="Filippini M."/>
            <person name="Qi W."/>
            <person name="Blom J."/>
            <person name="Goesmann A."/>
            <person name="Smits T.H."/>
            <person name="Bagheri H.C."/>
        </authorList>
    </citation>
    <scope>NUCLEOTIDE SEQUENCE [LARGE SCALE GENOMIC DNA]</scope>
    <source>
        <strain evidence="3">BUZ 2T</strain>
    </source>
</reference>
<dbReference type="SUPFAM" id="SSF47781">
    <property type="entry name" value="RuvA domain 2-like"/>
    <property type="match status" value="2"/>
</dbReference>
<dbReference type="SUPFAM" id="SSF50249">
    <property type="entry name" value="Nucleic acid-binding proteins"/>
    <property type="match status" value="1"/>
</dbReference>
<dbReference type="PATRIC" id="fig|1166018.3.peg.3470"/>
<evidence type="ECO:0000313" key="3">
    <source>
        <dbReference type="Proteomes" id="UP000011058"/>
    </source>
</evidence>
<dbReference type="InterPro" id="IPR050437">
    <property type="entry name" value="Ribos_protein_bS1-like"/>
</dbReference>
<dbReference type="SMART" id="SM00316">
    <property type="entry name" value="S1"/>
    <property type="match status" value="1"/>
</dbReference>
<dbReference type="InterPro" id="IPR055179">
    <property type="entry name" value="Tex-like_central_region"/>
</dbReference>
<dbReference type="InterPro" id="IPR023323">
    <property type="entry name" value="Tex-like_dom_sf"/>
</dbReference>
<dbReference type="FunFam" id="2.40.50.140:FF:000051">
    <property type="entry name" value="RNA-binding transcriptional accessory protein"/>
    <property type="match status" value="1"/>
</dbReference>
<dbReference type="InterPro" id="IPR018974">
    <property type="entry name" value="Tex-like_N"/>
</dbReference>
<dbReference type="RefSeq" id="WP_015330843.1">
    <property type="nucleotide sequence ID" value="NC_020054.1"/>
</dbReference>
<dbReference type="InterPro" id="IPR006641">
    <property type="entry name" value="YqgF/RNaseH-like_dom"/>
</dbReference>
<dbReference type="Gene3D" id="2.40.50.140">
    <property type="entry name" value="Nucleic acid-binding proteins"/>
    <property type="match status" value="1"/>
</dbReference>
<proteinExistence type="predicted"/>
<dbReference type="SUPFAM" id="SSF53098">
    <property type="entry name" value="Ribonuclease H-like"/>
    <property type="match status" value="1"/>
</dbReference>
<dbReference type="AlphaFoldDB" id="I0K6J1"/>
<dbReference type="Pfam" id="PF17674">
    <property type="entry name" value="HHH_9"/>
    <property type="match status" value="1"/>
</dbReference>
<dbReference type="InterPro" id="IPR037027">
    <property type="entry name" value="YqgF/RNaseH-like_dom_sf"/>
</dbReference>
<dbReference type="Pfam" id="PF22706">
    <property type="entry name" value="Tex_central_region"/>
    <property type="match status" value="1"/>
</dbReference>
<protein>
    <submittedName>
        <fullName evidence="2">Tex-like protein</fullName>
    </submittedName>
</protein>
<dbReference type="HOGENOM" id="CLU_009833_0_2_10"/>
<dbReference type="KEGG" id="fae:FAES_1734"/>
<dbReference type="Pfam" id="PF00575">
    <property type="entry name" value="S1"/>
    <property type="match status" value="1"/>
</dbReference>
<dbReference type="SMART" id="SM00732">
    <property type="entry name" value="YqgFc"/>
    <property type="match status" value="1"/>
</dbReference>
<accession>I0K6J1</accession>
<dbReference type="STRING" id="1166018.FAES_1734"/>
<dbReference type="InterPro" id="IPR012340">
    <property type="entry name" value="NA-bd_OB-fold"/>
</dbReference>
<dbReference type="SUPFAM" id="SSF158832">
    <property type="entry name" value="Tex N-terminal region-like"/>
    <property type="match status" value="1"/>
</dbReference>
<name>I0K6J1_9BACT</name>
<feature type="domain" description="S1 motif" evidence="1">
    <location>
        <begin position="652"/>
        <end position="721"/>
    </location>
</feature>
<dbReference type="InterPro" id="IPR010994">
    <property type="entry name" value="RuvA_2-like"/>
</dbReference>
<dbReference type="PANTHER" id="PTHR10724:SF10">
    <property type="entry name" value="S1 RNA-BINDING DOMAIN-CONTAINING PROTEIN 1"/>
    <property type="match status" value="1"/>
</dbReference>
<dbReference type="GO" id="GO:0005737">
    <property type="term" value="C:cytoplasm"/>
    <property type="evidence" value="ECO:0007669"/>
    <property type="project" value="UniProtKB-ARBA"/>
</dbReference>
<dbReference type="eggNOG" id="COG2183">
    <property type="taxonomic scope" value="Bacteria"/>
</dbReference>
<dbReference type="GO" id="GO:0006139">
    <property type="term" value="P:nucleobase-containing compound metabolic process"/>
    <property type="evidence" value="ECO:0007669"/>
    <property type="project" value="InterPro"/>
</dbReference>
<sequence>MPISYDSLVAGRLNLPVRSVTQTLQLLADGATVPFIARYRKEATGGFDEVQIAAVRDQAQALLALDKRRDAILSSITEQGKLTADLRQKLEGATTLTQLEDLYLPFKQKRKTRAMMAIERGLEPLADRIFSLRDPNPEQTARRYISDNPAKAGQAPLTVADALQGARDIIAERISDDADARQRIRLLFEREAIIRSTVKKGKETDGQKYKDYFDFAEPLRRVPSHRLLALRRGEAEGILNVSIAPDEEAALDRLDRQFLGQHYAGAETADRNKASQDQVALAIRDSYKRLLRPALETEFDNRSKDKADEEAIRIFAANLRQLLLSAPLGQKRVMAIDPGYRTGCKTVCLDAQGNLLTETVLNLFASEAEKQRAAQTVQTLVQTHQIDAIAIGNGTAGRETEAFVQRLNLGKPVVMVSEQGASIYSASEVARQEFPDKDVTVRGAVSIGRRLMDPLAELVKIDPKSIGVGQYQHDVDQNALKKGLDDVVESCVNSVGVSLNTASAYLLQYVSGLGPQLAQNIVTYRAQNGAFHSREQLKKVPRLGPKAYEQAAGFLRIANAKNPLDNSAVHPERYELVGRMAADLGCSVADLVQKADLRKQIKPDRYVSATVGLPTLTDILAELDKPGRDPREALTVFAYDERVKTIADLHEGMVLPGVVTNITAFGAFVDIGVKQDGLVHVSQLADRYVSDPNQVVRVHQTVRVKVLEVDTNRKRIALSMKI</sequence>
<dbReference type="Gene3D" id="1.10.10.650">
    <property type="entry name" value="RuvA domain 2-like"/>
    <property type="match status" value="1"/>
</dbReference>
<dbReference type="EMBL" id="HE796683">
    <property type="protein sequence ID" value="CCG99744.1"/>
    <property type="molecule type" value="Genomic_DNA"/>
</dbReference>
<dbReference type="Pfam" id="PF09371">
    <property type="entry name" value="Tex_N"/>
    <property type="match status" value="1"/>
</dbReference>
<dbReference type="Pfam" id="PF12836">
    <property type="entry name" value="HHH_3"/>
    <property type="match status" value="1"/>
</dbReference>
<dbReference type="FunFam" id="1.10.150.310:FF:000001">
    <property type="entry name" value="RNA-binding transcriptional accessory protein"/>
    <property type="match status" value="1"/>
</dbReference>
<organism evidence="2 3">
    <name type="scientific">Fibrella aestuarina BUZ 2</name>
    <dbReference type="NCBI Taxonomy" id="1166018"/>
    <lineage>
        <taxon>Bacteria</taxon>
        <taxon>Pseudomonadati</taxon>
        <taxon>Bacteroidota</taxon>
        <taxon>Cytophagia</taxon>
        <taxon>Cytophagales</taxon>
        <taxon>Spirosomataceae</taxon>
        <taxon>Fibrella</taxon>
    </lineage>
</organism>
<dbReference type="GO" id="GO:0003735">
    <property type="term" value="F:structural constituent of ribosome"/>
    <property type="evidence" value="ECO:0007669"/>
    <property type="project" value="TreeGrafter"/>
</dbReference>
<dbReference type="PROSITE" id="PS50126">
    <property type="entry name" value="S1"/>
    <property type="match status" value="1"/>
</dbReference>
<evidence type="ECO:0000313" key="2">
    <source>
        <dbReference type="EMBL" id="CCG99744.1"/>
    </source>
</evidence>
<dbReference type="InterPro" id="IPR012337">
    <property type="entry name" value="RNaseH-like_sf"/>
</dbReference>
<gene>
    <name evidence="2" type="ORF">FAES_1734</name>
</gene>
<dbReference type="FunFam" id="1.10.10.650:FF:000001">
    <property type="entry name" value="S1 RNA-binding domain 1"/>
    <property type="match status" value="1"/>
</dbReference>
<dbReference type="InterPro" id="IPR041692">
    <property type="entry name" value="HHH_9"/>
</dbReference>
<dbReference type="Gene3D" id="3.30.420.140">
    <property type="entry name" value="YqgF/RNase H-like domain"/>
    <property type="match status" value="1"/>
</dbReference>
<keyword evidence="3" id="KW-1185">Reference proteome</keyword>
<dbReference type="InterPro" id="IPR003029">
    <property type="entry name" value="S1_domain"/>
</dbReference>
<evidence type="ECO:0000259" key="1">
    <source>
        <dbReference type="PROSITE" id="PS50126"/>
    </source>
</evidence>
<dbReference type="Gene3D" id="1.10.150.310">
    <property type="entry name" value="Tex RuvX-like domain-like"/>
    <property type="match status" value="1"/>
</dbReference>
<dbReference type="GO" id="GO:0003729">
    <property type="term" value="F:mRNA binding"/>
    <property type="evidence" value="ECO:0007669"/>
    <property type="project" value="UniProtKB-ARBA"/>
</dbReference>
<dbReference type="Proteomes" id="UP000011058">
    <property type="component" value="Chromosome"/>
</dbReference>
<dbReference type="FunFam" id="3.30.420.140:FF:000001">
    <property type="entry name" value="RNA-binding transcriptional accessory protein"/>
    <property type="match status" value="1"/>
</dbReference>
<dbReference type="GO" id="GO:0006412">
    <property type="term" value="P:translation"/>
    <property type="evidence" value="ECO:0007669"/>
    <property type="project" value="TreeGrafter"/>
</dbReference>
<dbReference type="PANTHER" id="PTHR10724">
    <property type="entry name" value="30S RIBOSOMAL PROTEIN S1"/>
    <property type="match status" value="1"/>
</dbReference>